<dbReference type="Proteomes" id="UP000199446">
    <property type="component" value="Unassembled WGS sequence"/>
</dbReference>
<accession>A0A1G7FZ05</accession>
<dbReference type="Pfam" id="PF14076">
    <property type="entry name" value="DUF4258"/>
    <property type="match status" value="1"/>
</dbReference>
<dbReference type="OrthoDB" id="598363at2"/>
<evidence type="ECO:0008006" key="3">
    <source>
        <dbReference type="Google" id="ProtNLM"/>
    </source>
</evidence>
<protein>
    <recommendedName>
        <fullName evidence="3">DUF4258 domain-containing protein</fullName>
    </recommendedName>
</protein>
<proteinExistence type="predicted"/>
<dbReference type="AlphaFoldDB" id="A0A1G7FZ05"/>
<keyword evidence="2" id="KW-1185">Reference proteome</keyword>
<gene>
    <name evidence="1" type="ORF">SAMN04488243_11154</name>
</gene>
<dbReference type="EMBL" id="FNBC01000011">
    <property type="protein sequence ID" value="SDE81136.1"/>
    <property type="molecule type" value="Genomic_DNA"/>
</dbReference>
<sequence length="83" mass="9632">MGSPEYVLTQHAREVLEKRGIPLEWIERALAFPEAVEKDRVDPSLEHRLVRIPERGKVLRVVVNPKSHPMRVVTAFLDRRVVL</sequence>
<name>A0A1G7FZ05_9DEIN</name>
<dbReference type="STRING" id="482827.SAMN04488243_11154"/>
<reference evidence="2" key="1">
    <citation type="submission" date="2016-10" db="EMBL/GenBank/DDBJ databases">
        <authorList>
            <person name="Varghese N."/>
            <person name="Submissions S."/>
        </authorList>
    </citation>
    <scope>NUCLEOTIDE SEQUENCE [LARGE SCALE GENOMIC DNA]</scope>
    <source>
        <strain evidence="2">CGMCC 1.6992</strain>
    </source>
</reference>
<evidence type="ECO:0000313" key="1">
    <source>
        <dbReference type="EMBL" id="SDE81136.1"/>
    </source>
</evidence>
<evidence type="ECO:0000313" key="2">
    <source>
        <dbReference type="Proteomes" id="UP000199446"/>
    </source>
</evidence>
<organism evidence="1 2">
    <name type="scientific">Thermus arciformis</name>
    <dbReference type="NCBI Taxonomy" id="482827"/>
    <lineage>
        <taxon>Bacteria</taxon>
        <taxon>Thermotogati</taxon>
        <taxon>Deinococcota</taxon>
        <taxon>Deinococci</taxon>
        <taxon>Thermales</taxon>
        <taxon>Thermaceae</taxon>
        <taxon>Thermus</taxon>
    </lineage>
</organism>
<dbReference type="InterPro" id="IPR025354">
    <property type="entry name" value="DUF4258"/>
</dbReference>